<feature type="region of interest" description="Disordered" evidence="1">
    <location>
        <begin position="411"/>
        <end position="454"/>
    </location>
</feature>
<proteinExistence type="predicted"/>
<dbReference type="InterPro" id="IPR036108">
    <property type="entry name" value="4pyrrol_syn_uPrphyn_synt_sf"/>
</dbReference>
<dbReference type="Pfam" id="PF02602">
    <property type="entry name" value="HEM4"/>
    <property type="match status" value="1"/>
</dbReference>
<reference evidence="3 4" key="1">
    <citation type="journal article" date="2024" name="Microbiol. Resour. Announc.">
        <title>Genome annotations for the ascomycete fungi Trichoderma harzianum, Trichoderma aggressivum, and Purpureocillium lilacinum.</title>
        <authorList>
            <person name="Beijen E.P.W."/>
            <person name="Ohm R.A."/>
        </authorList>
    </citation>
    <scope>NUCLEOTIDE SEQUENCE [LARGE SCALE GENOMIC DNA]</scope>
    <source>
        <strain evidence="3 4">CBS 150709</strain>
    </source>
</reference>
<feature type="domain" description="Tetrapyrrole biosynthesis uroporphyrinogen III synthase" evidence="2">
    <location>
        <begin position="492"/>
        <end position="749"/>
    </location>
</feature>
<evidence type="ECO:0000313" key="4">
    <source>
        <dbReference type="Proteomes" id="UP001287286"/>
    </source>
</evidence>
<name>A0ABR0BKL1_PURLI</name>
<dbReference type="EMBL" id="JAWRVI010000063">
    <property type="protein sequence ID" value="KAK4082608.1"/>
    <property type="molecule type" value="Genomic_DNA"/>
</dbReference>
<dbReference type="PANTHER" id="PTHR12390">
    <property type="entry name" value="UROPORPHYRINOGEN III SYNTHASE"/>
    <property type="match status" value="1"/>
</dbReference>
<sequence length="764" mass="81565">MSQEGLQPPDATHPSTHTGPSLIVSLDSLYGRGPKSSRQAIALQGQQKNRPAHHQSQRPSFQPVRHRSSHLEQSNSGLLSLRLTSLCAPHSHMPNSPRLPTRGASRPMYVWKSSAHTQHGYSLEKSLTKLNRSDCCPREGFSGYVAAIECSSVHELRPSTSTSGGQSAGGPDGADVAAAAAVADPDPDPDPAVAADLAGPVVGAAAAVVLPLLVLLSSCLTHALACAVQAVKDVQLRQLCAHPRCISLGVRSDHCRRKGATGPGAIGIFTHGLPSLPSTTPGGYFLGCSAAEPATAVGTSASLASSAIANATATATARGDSVRTLVHRAGPYQVTRRARIPAPKRVKRGADEDGKARRCDARYGCEVKESRPAICQTKVSESQGRHAERIQRHLIDRHCAASQDLQKYSGDNLISKQSPPPPPPPPPAAIGRTRLGTRPKPPAPLQAAMTSPDAGSRRTIPVLLLKTKSTPGDSYQELLSTAHRGPAHDLAFSPRFVPVLLHRFADKGTGRLRDLLKRGRIGHSPGCDYGGLIFTSQRAVEAFAQVVQDGRDGDSSWPHLQDVPIYSVGPATTRALKAVAQVPGLQIFGEHTGNGEALAHFMLQHYGEWYRDRPTRPPLLFLVGEQRRDIIARTLMNPSLDAADRIQVDEEVVYGTGVMESFPEDFATVLSATHDSPSRWVVVFSPTGCDSMLRGLGMLDETTGKASKVREDRGTYIATIGPTTRTHLVESFGFEPHVCAETPSPEGVLQGIVEFESRRQQSAG</sequence>
<evidence type="ECO:0000256" key="1">
    <source>
        <dbReference type="SAM" id="MobiDB-lite"/>
    </source>
</evidence>
<dbReference type="Proteomes" id="UP001287286">
    <property type="component" value="Unassembled WGS sequence"/>
</dbReference>
<comment type="caution">
    <text evidence="3">The sequence shown here is derived from an EMBL/GenBank/DDBJ whole genome shotgun (WGS) entry which is preliminary data.</text>
</comment>
<dbReference type="PANTHER" id="PTHR12390:SF0">
    <property type="entry name" value="UROPORPHYRINOGEN-III SYNTHASE"/>
    <property type="match status" value="1"/>
</dbReference>
<dbReference type="SUPFAM" id="SSF69618">
    <property type="entry name" value="HemD-like"/>
    <property type="match status" value="1"/>
</dbReference>
<evidence type="ECO:0000313" key="3">
    <source>
        <dbReference type="EMBL" id="KAK4082608.1"/>
    </source>
</evidence>
<evidence type="ECO:0000259" key="2">
    <source>
        <dbReference type="Pfam" id="PF02602"/>
    </source>
</evidence>
<accession>A0ABR0BKL1</accession>
<organism evidence="3 4">
    <name type="scientific">Purpureocillium lilacinum</name>
    <name type="common">Paecilomyces lilacinus</name>
    <dbReference type="NCBI Taxonomy" id="33203"/>
    <lineage>
        <taxon>Eukaryota</taxon>
        <taxon>Fungi</taxon>
        <taxon>Dikarya</taxon>
        <taxon>Ascomycota</taxon>
        <taxon>Pezizomycotina</taxon>
        <taxon>Sordariomycetes</taxon>
        <taxon>Hypocreomycetidae</taxon>
        <taxon>Hypocreales</taxon>
        <taxon>Ophiocordycipitaceae</taxon>
        <taxon>Purpureocillium</taxon>
    </lineage>
</organism>
<dbReference type="InterPro" id="IPR039793">
    <property type="entry name" value="UROS/Hem4"/>
</dbReference>
<feature type="compositionally biased region" description="Pro residues" evidence="1">
    <location>
        <begin position="418"/>
        <end position="428"/>
    </location>
</feature>
<feature type="compositionally biased region" description="Polar residues" evidence="1">
    <location>
        <begin position="36"/>
        <end position="49"/>
    </location>
</feature>
<feature type="region of interest" description="Disordered" evidence="1">
    <location>
        <begin position="1"/>
        <end position="76"/>
    </location>
</feature>
<protein>
    <recommendedName>
        <fullName evidence="2">Tetrapyrrole biosynthesis uroporphyrinogen III synthase domain-containing protein</fullName>
    </recommendedName>
</protein>
<dbReference type="Gene3D" id="3.40.50.10090">
    <property type="match status" value="2"/>
</dbReference>
<keyword evidence="4" id="KW-1185">Reference proteome</keyword>
<dbReference type="InterPro" id="IPR003754">
    <property type="entry name" value="4pyrrol_synth_uPrphyn_synth"/>
</dbReference>
<dbReference type="CDD" id="cd06578">
    <property type="entry name" value="HemD"/>
    <property type="match status" value="1"/>
</dbReference>
<gene>
    <name evidence="3" type="ORF">Purlil1_11150</name>
</gene>